<evidence type="ECO:0000313" key="3">
    <source>
        <dbReference type="EMBL" id="NKZ24489.1"/>
    </source>
</evidence>
<name>A0A7X6N382_9LACO</name>
<organism evidence="3 4">
    <name type="scientific">Periweissella fabalis</name>
    <dbReference type="NCBI Taxonomy" id="1070421"/>
    <lineage>
        <taxon>Bacteria</taxon>
        <taxon>Bacillati</taxon>
        <taxon>Bacillota</taxon>
        <taxon>Bacilli</taxon>
        <taxon>Lactobacillales</taxon>
        <taxon>Lactobacillaceae</taxon>
        <taxon>Periweissella</taxon>
    </lineage>
</organism>
<accession>A0A7X6N382</accession>
<dbReference type="GO" id="GO:0004527">
    <property type="term" value="F:exonuclease activity"/>
    <property type="evidence" value="ECO:0007669"/>
    <property type="project" value="UniProtKB-KW"/>
</dbReference>
<keyword evidence="4" id="KW-1185">Reference proteome</keyword>
<dbReference type="PIRSF" id="PIRSF033091">
    <property type="entry name" value="Pesterase_YhaO"/>
    <property type="match status" value="1"/>
</dbReference>
<dbReference type="RefSeq" id="WP_168722286.1">
    <property type="nucleotide sequence ID" value="NZ_JAAXPN010000007.1"/>
</dbReference>
<evidence type="ECO:0000313" key="4">
    <source>
        <dbReference type="Proteomes" id="UP000549765"/>
    </source>
</evidence>
<keyword evidence="3" id="KW-0269">Exonuclease</keyword>
<dbReference type="SUPFAM" id="SSF56300">
    <property type="entry name" value="Metallo-dependent phosphatases"/>
    <property type="match status" value="1"/>
</dbReference>
<dbReference type="EMBL" id="JAAXPN010000007">
    <property type="protein sequence ID" value="NKZ24489.1"/>
    <property type="molecule type" value="Genomic_DNA"/>
</dbReference>
<dbReference type="InterPro" id="IPR004843">
    <property type="entry name" value="Calcineurin-like_PHP"/>
</dbReference>
<keyword evidence="3" id="KW-0540">Nuclease</keyword>
<dbReference type="Gene3D" id="3.60.21.10">
    <property type="match status" value="1"/>
</dbReference>
<evidence type="ECO:0000256" key="1">
    <source>
        <dbReference type="ARBA" id="ARBA00022801"/>
    </source>
</evidence>
<sequence length="402" mass="45437">MKFIHTADVHLGHPFTGLNNVPNNLMQQVEQATFTSFIKLIDFALANAVDFVVITGDLFDTQHQSVQVLDFLVAQFKRLAIQDIMVYLSFGNHDFNQTIAEFDFGSNVTLFSGDVTVKHQTTQHGESVNIVGFSYQQQHVKAKVIDQFPMKETVDFQIGMYHGAIDGPYAPFSITDMRAKHYDYWALGHIHKRQVLAQQPYIIYPGNLQGQNIKESGMKGFYLVTNQGDRLIPEFIPGANVIWETLTLEIPAVATQNDLLKLLLPKLEKFATEHQELVMTRIDLVSQFALPNLLELRLLDGATVNQLNQELRVNGINQLWINDLTLRQPEQNQALAGLDSQAWDAAAKIVFAPTNIHNTGLKNVPEAFVTSHFDQVEVQSQLQHRAKLLLELYLSEDIVDEN</sequence>
<comment type="caution">
    <text evidence="3">The sequence shown here is derived from an EMBL/GenBank/DDBJ whole genome shotgun (WGS) entry which is preliminary data.</text>
</comment>
<dbReference type="Pfam" id="PF00149">
    <property type="entry name" value="Metallophos"/>
    <property type="match status" value="1"/>
</dbReference>
<dbReference type="CDD" id="cd00840">
    <property type="entry name" value="MPP_Mre11_N"/>
    <property type="match status" value="1"/>
</dbReference>
<dbReference type="Proteomes" id="UP000549765">
    <property type="component" value="Unassembled WGS sequence"/>
</dbReference>
<reference evidence="3 4" key="1">
    <citation type="submission" date="2020-04" db="EMBL/GenBank/DDBJ databases">
        <title>MicrobeNet Type strains.</title>
        <authorList>
            <person name="Nicholson A.C."/>
        </authorList>
    </citation>
    <scope>NUCLEOTIDE SEQUENCE [LARGE SCALE GENOMIC DNA]</scope>
    <source>
        <strain evidence="3 4">CCUG 61472</strain>
    </source>
</reference>
<gene>
    <name evidence="3" type="ORF">HF964_06730</name>
</gene>
<feature type="domain" description="Calcineurin-like phosphoesterase" evidence="2">
    <location>
        <begin position="1"/>
        <end position="192"/>
    </location>
</feature>
<dbReference type="AlphaFoldDB" id="A0A7X6N382"/>
<dbReference type="InterPro" id="IPR014576">
    <property type="entry name" value="Pesterase_YhaO"/>
</dbReference>
<dbReference type="PANTHER" id="PTHR30337:SF7">
    <property type="entry name" value="PHOSPHOESTERASE"/>
    <property type="match status" value="1"/>
</dbReference>
<proteinExistence type="predicted"/>
<dbReference type="InterPro" id="IPR041796">
    <property type="entry name" value="Mre11_N"/>
</dbReference>
<keyword evidence="1" id="KW-0378">Hydrolase</keyword>
<protein>
    <submittedName>
        <fullName evidence="3">DNA repair exonuclease</fullName>
    </submittedName>
</protein>
<evidence type="ECO:0000259" key="2">
    <source>
        <dbReference type="Pfam" id="PF00149"/>
    </source>
</evidence>
<dbReference type="InterPro" id="IPR029052">
    <property type="entry name" value="Metallo-depent_PP-like"/>
</dbReference>
<dbReference type="InterPro" id="IPR050535">
    <property type="entry name" value="DNA_Repair-Maintenance_Comp"/>
</dbReference>
<dbReference type="PANTHER" id="PTHR30337">
    <property type="entry name" value="COMPONENT OF ATP-DEPENDENT DSDNA EXONUCLEASE"/>
    <property type="match status" value="1"/>
</dbReference>